<name>A0A2G1VQV9_9FLAO</name>
<comment type="caution">
    <text evidence="1">The sequence shown here is derived from an EMBL/GenBank/DDBJ whole genome shotgun (WGS) entry which is preliminary data.</text>
</comment>
<dbReference type="AlphaFoldDB" id="A0A2G1VQV9"/>
<gene>
    <name evidence="1" type="ORF">CJ305_11150</name>
</gene>
<sequence length="163" mass="18563">MKNLFLFALLLVFSVSCDEDNQDIIRLENSDLNGSWYNGSELDEGSTLYRFTYTFNLDGTFEGVSTFRDAETNELLGYDYKVSGDYELSRDSLTFFPTKQFYIAAGTPAYVPALEDLDIRDISERQAVGYKITENKSLLTIDFPPCGPTENCIDKINYSRLED</sequence>
<dbReference type="OrthoDB" id="1450111at2"/>
<dbReference type="PROSITE" id="PS51257">
    <property type="entry name" value="PROKAR_LIPOPROTEIN"/>
    <property type="match status" value="1"/>
</dbReference>
<dbReference type="RefSeq" id="WP_099646360.1">
    <property type="nucleotide sequence ID" value="NZ_KZ319291.1"/>
</dbReference>
<evidence type="ECO:0008006" key="3">
    <source>
        <dbReference type="Google" id="ProtNLM"/>
    </source>
</evidence>
<keyword evidence="2" id="KW-1185">Reference proteome</keyword>
<accession>A0A2G1VQV9</accession>
<proteinExistence type="predicted"/>
<evidence type="ECO:0000313" key="2">
    <source>
        <dbReference type="Proteomes" id="UP000229433"/>
    </source>
</evidence>
<reference evidence="1 2" key="1">
    <citation type="submission" date="2017-08" db="EMBL/GenBank/DDBJ databases">
        <title>The whole genome shortgun sequences of strain Leeuwenhoekiella nanhaiensis G18 from the South China Sea.</title>
        <authorList>
            <person name="Liu Q."/>
        </authorList>
    </citation>
    <scope>NUCLEOTIDE SEQUENCE [LARGE SCALE GENOMIC DNA]</scope>
    <source>
        <strain evidence="1 2">G18</strain>
    </source>
</reference>
<organism evidence="1 2">
    <name type="scientific">Leeuwenhoekiella nanhaiensis</name>
    <dbReference type="NCBI Taxonomy" id="1655491"/>
    <lineage>
        <taxon>Bacteria</taxon>
        <taxon>Pseudomonadati</taxon>
        <taxon>Bacteroidota</taxon>
        <taxon>Flavobacteriia</taxon>
        <taxon>Flavobacteriales</taxon>
        <taxon>Flavobacteriaceae</taxon>
        <taxon>Leeuwenhoekiella</taxon>
    </lineage>
</organism>
<evidence type="ECO:0000313" key="1">
    <source>
        <dbReference type="EMBL" id="PHQ29158.1"/>
    </source>
</evidence>
<dbReference type="EMBL" id="NQXA01000008">
    <property type="protein sequence ID" value="PHQ29158.1"/>
    <property type="molecule type" value="Genomic_DNA"/>
</dbReference>
<dbReference type="Proteomes" id="UP000229433">
    <property type="component" value="Unassembled WGS sequence"/>
</dbReference>
<protein>
    <recommendedName>
        <fullName evidence="3">Lipocalin-like domain-containing protein</fullName>
    </recommendedName>
</protein>